<gene>
    <name evidence="3" type="ORF">GCM10011611_17130</name>
</gene>
<accession>A0A8J2YRY7</accession>
<dbReference type="InterPro" id="IPR013424">
    <property type="entry name" value="Ice-binding_C"/>
</dbReference>
<evidence type="ECO:0000259" key="2">
    <source>
        <dbReference type="Pfam" id="PF07589"/>
    </source>
</evidence>
<dbReference type="RefSeq" id="WP_189044663.1">
    <property type="nucleotide sequence ID" value="NZ_BMJQ01000004.1"/>
</dbReference>
<organism evidence="3 4">
    <name type="scientific">Aliidongia dinghuensis</name>
    <dbReference type="NCBI Taxonomy" id="1867774"/>
    <lineage>
        <taxon>Bacteria</taxon>
        <taxon>Pseudomonadati</taxon>
        <taxon>Pseudomonadota</taxon>
        <taxon>Alphaproteobacteria</taxon>
        <taxon>Rhodospirillales</taxon>
        <taxon>Dongiaceae</taxon>
        <taxon>Aliidongia</taxon>
    </lineage>
</organism>
<feature type="domain" description="Ice-binding protein C-terminal" evidence="2">
    <location>
        <begin position="173"/>
        <end position="195"/>
    </location>
</feature>
<reference evidence="3" key="2">
    <citation type="submission" date="2020-09" db="EMBL/GenBank/DDBJ databases">
        <authorList>
            <person name="Sun Q."/>
            <person name="Zhou Y."/>
        </authorList>
    </citation>
    <scope>NUCLEOTIDE SEQUENCE</scope>
    <source>
        <strain evidence="3">CGMCC 1.15725</strain>
    </source>
</reference>
<evidence type="ECO:0000313" key="3">
    <source>
        <dbReference type="EMBL" id="GGF12064.1"/>
    </source>
</evidence>
<protein>
    <recommendedName>
        <fullName evidence="2">Ice-binding protein C-terminal domain-containing protein</fullName>
    </recommendedName>
</protein>
<dbReference type="Proteomes" id="UP000646365">
    <property type="component" value="Unassembled WGS sequence"/>
</dbReference>
<dbReference type="AlphaFoldDB" id="A0A8J2YRY7"/>
<reference evidence="3" key="1">
    <citation type="journal article" date="2014" name="Int. J. Syst. Evol. Microbiol.">
        <title>Complete genome sequence of Corynebacterium casei LMG S-19264T (=DSM 44701T), isolated from a smear-ripened cheese.</title>
        <authorList>
            <consortium name="US DOE Joint Genome Institute (JGI-PGF)"/>
            <person name="Walter F."/>
            <person name="Albersmeier A."/>
            <person name="Kalinowski J."/>
            <person name="Ruckert C."/>
        </authorList>
    </citation>
    <scope>NUCLEOTIDE SEQUENCE</scope>
    <source>
        <strain evidence="3">CGMCC 1.15725</strain>
    </source>
</reference>
<evidence type="ECO:0000256" key="1">
    <source>
        <dbReference type="SAM" id="SignalP"/>
    </source>
</evidence>
<proteinExistence type="predicted"/>
<name>A0A8J2YRY7_9PROT</name>
<sequence>MLPAIGIAIGAALMLQSAPRAQADPIVYDFAADTVLDFSNGDTETLQGTISVDTTTDPGLVFYTSDFTLTGSSQEAGHYTGTLGPVGSFDRFVFSAYKPALLSTVVLNLEMGPPLGYLPATSSILSVSADEDFCTDPVTTPTGPGCYADTFTSPTATVVSGGGLAVAGSPSTDVPEPASLALFGAGLAGLMVALRGRYSSTRRAYMVLPLP</sequence>
<comment type="caution">
    <text evidence="3">The sequence shown here is derived from an EMBL/GenBank/DDBJ whole genome shotgun (WGS) entry which is preliminary data.</text>
</comment>
<dbReference type="EMBL" id="BMJQ01000004">
    <property type="protein sequence ID" value="GGF12064.1"/>
    <property type="molecule type" value="Genomic_DNA"/>
</dbReference>
<feature type="signal peptide" evidence="1">
    <location>
        <begin position="1"/>
        <end position="23"/>
    </location>
</feature>
<dbReference type="NCBIfam" id="TIGR02595">
    <property type="entry name" value="PEP_CTERM"/>
    <property type="match status" value="1"/>
</dbReference>
<evidence type="ECO:0000313" key="4">
    <source>
        <dbReference type="Proteomes" id="UP000646365"/>
    </source>
</evidence>
<feature type="chain" id="PRO_5035240459" description="Ice-binding protein C-terminal domain-containing protein" evidence="1">
    <location>
        <begin position="24"/>
        <end position="211"/>
    </location>
</feature>
<dbReference type="Pfam" id="PF07589">
    <property type="entry name" value="PEP-CTERM"/>
    <property type="match status" value="1"/>
</dbReference>
<keyword evidence="4" id="KW-1185">Reference proteome</keyword>
<keyword evidence="1" id="KW-0732">Signal</keyword>